<keyword evidence="3" id="KW-0808">Transferase</keyword>
<dbReference type="NCBIfam" id="TIGR00726">
    <property type="entry name" value="peptidoglycan editing factor PgeF"/>
    <property type="match status" value="1"/>
</dbReference>
<dbReference type="InterPro" id="IPR038371">
    <property type="entry name" value="Cu_polyphenol_OxRdtase_sf"/>
</dbReference>
<comment type="catalytic activity">
    <reaction evidence="9">
        <text>S-methyl-5'-thioadenosine + phosphate = 5-(methylsulfanyl)-alpha-D-ribose 1-phosphate + adenine</text>
        <dbReference type="Rhea" id="RHEA:11852"/>
        <dbReference type="ChEBI" id="CHEBI:16708"/>
        <dbReference type="ChEBI" id="CHEBI:17509"/>
        <dbReference type="ChEBI" id="CHEBI:43474"/>
        <dbReference type="ChEBI" id="CHEBI:58533"/>
        <dbReference type="EC" id="2.4.2.28"/>
    </reaction>
    <physiologicalReaction direction="left-to-right" evidence="9">
        <dbReference type="Rhea" id="RHEA:11853"/>
    </physiologicalReaction>
</comment>
<dbReference type="InterPro" id="IPR003730">
    <property type="entry name" value="Cu_polyphenol_OxRdtase"/>
</dbReference>
<dbReference type="PANTHER" id="PTHR30616:SF2">
    <property type="entry name" value="PURINE NUCLEOSIDE PHOSPHORYLASE LACC1"/>
    <property type="match status" value="1"/>
</dbReference>
<reference evidence="11 12" key="1">
    <citation type="submission" date="2022-10" db="EMBL/GenBank/DDBJ databases">
        <title>Alteromonas sp. chi3 Genome sequencing.</title>
        <authorList>
            <person name="Park S."/>
        </authorList>
    </citation>
    <scope>NUCLEOTIDE SEQUENCE [LARGE SCALE GENOMIC DNA]</scope>
    <source>
        <strain evidence="12">chi3</strain>
    </source>
</reference>
<proteinExistence type="inferred from homology"/>
<dbReference type="PANTHER" id="PTHR30616">
    <property type="entry name" value="UNCHARACTERIZED PROTEIN YFIH"/>
    <property type="match status" value="1"/>
</dbReference>
<evidence type="ECO:0000256" key="10">
    <source>
        <dbReference type="RuleBase" id="RU361274"/>
    </source>
</evidence>
<evidence type="ECO:0000256" key="2">
    <source>
        <dbReference type="ARBA" id="ARBA00007353"/>
    </source>
</evidence>
<keyword evidence="4" id="KW-0479">Metal-binding</keyword>
<accession>A0ABT5L9J8</accession>
<dbReference type="RefSeq" id="WP_273642649.1">
    <property type="nucleotide sequence ID" value="NZ_JAQQXP010000003.1"/>
</dbReference>
<evidence type="ECO:0000256" key="6">
    <source>
        <dbReference type="ARBA" id="ARBA00022833"/>
    </source>
</evidence>
<comment type="caution">
    <text evidence="11">The sequence shown here is derived from an EMBL/GenBank/DDBJ whole genome shotgun (WGS) entry which is preliminary data.</text>
</comment>
<keyword evidence="12" id="KW-1185">Reference proteome</keyword>
<evidence type="ECO:0000256" key="5">
    <source>
        <dbReference type="ARBA" id="ARBA00022801"/>
    </source>
</evidence>
<comment type="catalytic activity">
    <reaction evidence="7">
        <text>adenosine + H2O + H(+) = inosine + NH4(+)</text>
        <dbReference type="Rhea" id="RHEA:24408"/>
        <dbReference type="ChEBI" id="CHEBI:15377"/>
        <dbReference type="ChEBI" id="CHEBI:15378"/>
        <dbReference type="ChEBI" id="CHEBI:16335"/>
        <dbReference type="ChEBI" id="CHEBI:17596"/>
        <dbReference type="ChEBI" id="CHEBI:28938"/>
        <dbReference type="EC" id="3.5.4.4"/>
    </reaction>
    <physiologicalReaction direction="left-to-right" evidence="7">
        <dbReference type="Rhea" id="RHEA:24409"/>
    </physiologicalReaction>
</comment>
<dbReference type="SUPFAM" id="SSF64438">
    <property type="entry name" value="CNF1/YfiH-like putative cysteine hydrolases"/>
    <property type="match status" value="1"/>
</dbReference>
<evidence type="ECO:0000256" key="9">
    <source>
        <dbReference type="ARBA" id="ARBA00049893"/>
    </source>
</evidence>
<comment type="similarity">
    <text evidence="2 10">Belongs to the purine nucleoside phosphorylase YfiH/LACC1 family.</text>
</comment>
<name>A0ABT5L9J8_9ALTE</name>
<keyword evidence="6" id="KW-0862">Zinc</keyword>
<evidence type="ECO:0000313" key="11">
    <source>
        <dbReference type="EMBL" id="MDC8832792.1"/>
    </source>
</evidence>
<gene>
    <name evidence="11" type="primary">pgeF</name>
    <name evidence="11" type="ORF">OIK42_18730</name>
</gene>
<protein>
    <recommendedName>
        <fullName evidence="10">Purine nucleoside phosphorylase</fullName>
    </recommendedName>
</protein>
<evidence type="ECO:0000256" key="7">
    <source>
        <dbReference type="ARBA" id="ARBA00047989"/>
    </source>
</evidence>
<evidence type="ECO:0000313" key="12">
    <source>
        <dbReference type="Proteomes" id="UP001218788"/>
    </source>
</evidence>
<evidence type="ECO:0000256" key="4">
    <source>
        <dbReference type="ARBA" id="ARBA00022723"/>
    </source>
</evidence>
<keyword evidence="5" id="KW-0378">Hydrolase</keyword>
<comment type="catalytic activity">
    <reaction evidence="1">
        <text>inosine + phosphate = alpha-D-ribose 1-phosphate + hypoxanthine</text>
        <dbReference type="Rhea" id="RHEA:27646"/>
        <dbReference type="ChEBI" id="CHEBI:17368"/>
        <dbReference type="ChEBI" id="CHEBI:17596"/>
        <dbReference type="ChEBI" id="CHEBI:43474"/>
        <dbReference type="ChEBI" id="CHEBI:57720"/>
        <dbReference type="EC" id="2.4.2.1"/>
    </reaction>
    <physiologicalReaction direction="left-to-right" evidence="1">
        <dbReference type="Rhea" id="RHEA:27647"/>
    </physiologicalReaction>
</comment>
<comment type="catalytic activity">
    <reaction evidence="8">
        <text>adenosine + phosphate = alpha-D-ribose 1-phosphate + adenine</text>
        <dbReference type="Rhea" id="RHEA:27642"/>
        <dbReference type="ChEBI" id="CHEBI:16335"/>
        <dbReference type="ChEBI" id="CHEBI:16708"/>
        <dbReference type="ChEBI" id="CHEBI:43474"/>
        <dbReference type="ChEBI" id="CHEBI:57720"/>
        <dbReference type="EC" id="2.4.2.1"/>
    </reaction>
    <physiologicalReaction direction="left-to-right" evidence="8">
        <dbReference type="Rhea" id="RHEA:27643"/>
    </physiologicalReaction>
</comment>
<dbReference type="Pfam" id="PF02578">
    <property type="entry name" value="Cu-oxidase_4"/>
    <property type="match status" value="1"/>
</dbReference>
<dbReference type="Gene3D" id="3.60.140.10">
    <property type="entry name" value="CNF1/YfiH-like putative cysteine hydrolases"/>
    <property type="match status" value="1"/>
</dbReference>
<dbReference type="EMBL" id="JAQQXP010000003">
    <property type="protein sequence ID" value="MDC8832792.1"/>
    <property type="molecule type" value="Genomic_DNA"/>
</dbReference>
<evidence type="ECO:0000256" key="1">
    <source>
        <dbReference type="ARBA" id="ARBA00000553"/>
    </source>
</evidence>
<organism evidence="11 12">
    <name type="scientific">Alteromonas gilva</name>
    <dbReference type="NCBI Taxonomy" id="2987522"/>
    <lineage>
        <taxon>Bacteria</taxon>
        <taxon>Pseudomonadati</taxon>
        <taxon>Pseudomonadota</taxon>
        <taxon>Gammaproteobacteria</taxon>
        <taxon>Alteromonadales</taxon>
        <taxon>Alteromonadaceae</taxon>
        <taxon>Alteromonas/Salinimonas group</taxon>
        <taxon>Alteromonas</taxon>
    </lineage>
</organism>
<dbReference type="Proteomes" id="UP001218788">
    <property type="component" value="Unassembled WGS sequence"/>
</dbReference>
<sequence>MNFELPTVVPQWPAPPNVVAYCTTRDGGVSQGPYQSLNLGFHVHDDPAAVTQNRKRLPHADKLRWLEQIHGHDVIVLPSTQHTADAAISRTPEHYCAVMTADCIPLLLCNKQGTEVAAVHAGWQGLKVKIIEHTLARLSADAQDVYAWIGPAICQQCYEVSHQVAQYFSQYPGVLTRSASADKYLLNLPLVAEYQLLAAGVKNIVQSGLCTYQDARFFSHRQASHHHCQQTGRQVSVIGLLG</sequence>
<evidence type="ECO:0000256" key="8">
    <source>
        <dbReference type="ARBA" id="ARBA00048968"/>
    </source>
</evidence>
<dbReference type="CDD" id="cd16833">
    <property type="entry name" value="YfiH"/>
    <property type="match status" value="1"/>
</dbReference>
<evidence type="ECO:0000256" key="3">
    <source>
        <dbReference type="ARBA" id="ARBA00022679"/>
    </source>
</evidence>
<dbReference type="InterPro" id="IPR011324">
    <property type="entry name" value="Cytotoxic_necrot_fac-like_cat"/>
</dbReference>